<dbReference type="PANTHER" id="PTHR11550:SF0">
    <property type="entry name" value="CTP SYNTHASE-RELATED"/>
    <property type="match status" value="1"/>
</dbReference>
<dbReference type="GO" id="GO:0042802">
    <property type="term" value="F:identical protein binding"/>
    <property type="evidence" value="ECO:0007669"/>
    <property type="project" value="TreeGrafter"/>
</dbReference>
<dbReference type="EMBL" id="CAESAO010000059">
    <property type="protein sequence ID" value="CAB4343414.1"/>
    <property type="molecule type" value="Genomic_DNA"/>
</dbReference>
<evidence type="ECO:0000259" key="14">
    <source>
        <dbReference type="Pfam" id="PF06418"/>
    </source>
</evidence>
<dbReference type="Pfam" id="PF00117">
    <property type="entry name" value="GATase"/>
    <property type="match status" value="1"/>
</dbReference>
<evidence type="ECO:0000256" key="12">
    <source>
        <dbReference type="ARBA" id="ARBA00070745"/>
    </source>
</evidence>
<keyword evidence="4" id="KW-0436">Ligase</keyword>
<keyword evidence="5" id="KW-0479">Metal-binding</keyword>
<dbReference type="CDD" id="cd03113">
    <property type="entry name" value="CTPS_N"/>
    <property type="match status" value="1"/>
</dbReference>
<protein>
    <recommendedName>
        <fullName evidence="12">CTP synthase</fullName>
        <ecNumber evidence="3">6.3.4.2</ecNumber>
    </recommendedName>
</protein>
<dbReference type="SUPFAM" id="SSF52540">
    <property type="entry name" value="P-loop containing nucleoside triphosphate hydrolases"/>
    <property type="match status" value="1"/>
</dbReference>
<feature type="domain" description="Glutamine amidotransferase" evidence="13">
    <location>
        <begin position="308"/>
        <end position="535"/>
    </location>
</feature>
<dbReference type="Gene3D" id="3.40.50.300">
    <property type="entry name" value="P-loop containing nucleotide triphosphate hydrolases"/>
    <property type="match status" value="1"/>
</dbReference>
<dbReference type="GO" id="GO:0097268">
    <property type="term" value="C:cytoophidium"/>
    <property type="evidence" value="ECO:0007669"/>
    <property type="project" value="UniProtKB-ARBA"/>
</dbReference>
<dbReference type="InterPro" id="IPR017926">
    <property type="entry name" value="GATASE"/>
</dbReference>
<feature type="domain" description="CTP synthase N-terminal" evidence="14">
    <location>
        <begin position="9"/>
        <end position="272"/>
    </location>
</feature>
<dbReference type="GO" id="GO:0003883">
    <property type="term" value="F:CTP synthase activity"/>
    <property type="evidence" value="ECO:0007669"/>
    <property type="project" value="UniProtKB-EC"/>
</dbReference>
<proteinExistence type="inferred from homology"/>
<dbReference type="GO" id="GO:0005829">
    <property type="term" value="C:cytosol"/>
    <property type="evidence" value="ECO:0007669"/>
    <property type="project" value="TreeGrafter"/>
</dbReference>
<keyword evidence="6" id="KW-0547">Nucleotide-binding</keyword>
<evidence type="ECO:0000256" key="5">
    <source>
        <dbReference type="ARBA" id="ARBA00022723"/>
    </source>
</evidence>
<name>A0A6J5ZLC0_9ZZZZ</name>
<evidence type="ECO:0000256" key="3">
    <source>
        <dbReference type="ARBA" id="ARBA00012291"/>
    </source>
</evidence>
<dbReference type="InterPro" id="IPR017456">
    <property type="entry name" value="CTP_synthase_N"/>
</dbReference>
<dbReference type="NCBIfam" id="NF003792">
    <property type="entry name" value="PRK05380.1"/>
    <property type="match status" value="1"/>
</dbReference>
<dbReference type="FunFam" id="3.40.50.300:FF:000009">
    <property type="entry name" value="CTP synthase"/>
    <property type="match status" value="1"/>
</dbReference>
<dbReference type="InterPro" id="IPR027417">
    <property type="entry name" value="P-loop_NTPase"/>
</dbReference>
<keyword evidence="7" id="KW-0067">ATP-binding</keyword>
<comment type="pathway">
    <text evidence="1">Pyrimidine metabolism; CTP biosynthesis via de novo pathway; CTP from UDP: step 2/2.</text>
</comment>
<dbReference type="HAMAP" id="MF_01227">
    <property type="entry name" value="PyrG"/>
    <property type="match status" value="1"/>
</dbReference>
<dbReference type="GO" id="GO:0044210">
    <property type="term" value="P:'de novo' CTP biosynthetic process"/>
    <property type="evidence" value="ECO:0007669"/>
    <property type="project" value="UniProtKB-UniPathway"/>
</dbReference>
<keyword evidence="8" id="KW-0460">Magnesium</keyword>
<evidence type="ECO:0000256" key="1">
    <source>
        <dbReference type="ARBA" id="ARBA00005171"/>
    </source>
</evidence>
<evidence type="ECO:0000256" key="6">
    <source>
        <dbReference type="ARBA" id="ARBA00022741"/>
    </source>
</evidence>
<dbReference type="InterPro" id="IPR033828">
    <property type="entry name" value="GATase1_CTP_Synthase"/>
</dbReference>
<gene>
    <name evidence="15" type="ORF">UFOPK3522_00828</name>
</gene>
<comment type="similarity">
    <text evidence="2">Belongs to the CTP synthase family.</text>
</comment>
<evidence type="ECO:0000256" key="4">
    <source>
        <dbReference type="ARBA" id="ARBA00022598"/>
    </source>
</evidence>
<dbReference type="InterPro" id="IPR004468">
    <property type="entry name" value="CTP_synthase"/>
</dbReference>
<dbReference type="EC" id="6.3.4.2" evidence="3"/>
<evidence type="ECO:0000256" key="2">
    <source>
        <dbReference type="ARBA" id="ARBA00007533"/>
    </source>
</evidence>
<dbReference type="PANTHER" id="PTHR11550">
    <property type="entry name" value="CTP SYNTHASE"/>
    <property type="match status" value="1"/>
</dbReference>
<dbReference type="FunFam" id="3.40.50.880:FF:000002">
    <property type="entry name" value="CTP synthase"/>
    <property type="match status" value="1"/>
</dbReference>
<dbReference type="SUPFAM" id="SSF52317">
    <property type="entry name" value="Class I glutamine amidotransferase-like"/>
    <property type="match status" value="1"/>
</dbReference>
<dbReference type="InterPro" id="IPR029062">
    <property type="entry name" value="Class_I_gatase-like"/>
</dbReference>
<reference evidence="15" key="1">
    <citation type="submission" date="2020-05" db="EMBL/GenBank/DDBJ databases">
        <authorList>
            <person name="Chiriac C."/>
            <person name="Salcher M."/>
            <person name="Ghai R."/>
            <person name="Kavagutti S V."/>
        </authorList>
    </citation>
    <scope>NUCLEOTIDE SEQUENCE</scope>
</reference>
<dbReference type="CDD" id="cd01746">
    <property type="entry name" value="GATase1_CTP_Synthase"/>
    <property type="match status" value="1"/>
</dbReference>
<dbReference type="Gene3D" id="3.40.50.880">
    <property type="match status" value="1"/>
</dbReference>
<evidence type="ECO:0000256" key="11">
    <source>
        <dbReference type="ARBA" id="ARBA00047781"/>
    </source>
</evidence>
<dbReference type="GO" id="GO:0019856">
    <property type="term" value="P:pyrimidine nucleobase biosynthetic process"/>
    <property type="evidence" value="ECO:0007669"/>
    <property type="project" value="TreeGrafter"/>
</dbReference>
<accession>A0A6J5ZLC0</accession>
<keyword evidence="9" id="KW-0315">Glutamine amidotransferase</keyword>
<dbReference type="GO" id="GO:0005524">
    <property type="term" value="F:ATP binding"/>
    <property type="evidence" value="ECO:0007669"/>
    <property type="project" value="UniProtKB-KW"/>
</dbReference>
<sequence>MPDAQRQPRHIFVTGGVVSSLGKGIASASIGRLLVARGLTVGLQKFDPYINVDPGTMSPYQHGEVFVTEDGAETDLDLGHYERFTDSNTTRASNVTAGGIYDAVIRRERRGDYLGATVQVVPHITDEIKHRIKLIAETSDVDVVITEIGGTVGDIESLPFLEAIRQFPVDVGRRNCLFIHLTLVPYIGHAGELKTKPTQHSVNELRRIGIQPDMLLCRSEGELSVDIRKKIALFASLPVEAVISAKDVNDIYEVPLWYREQKVDDFICDELGIDAAPADLSEWDAIVTRAAEATAPVKISLVGKYIALADAYKSVTEALIHSGNLAGANVEIDWVDSEDLVDDEVALERLGDSDGILVPGGFGGRGIEGKIRAVRVAREQKIPYLGVCLGMQMAVCEFARSVAGMDGANSTEFDLETEWPVIDLLPEQKEVSDLGGTMRLGADPIKLHSGTLVRDCYGEAVVYERHRHRYEVSIALRKKLEHAGLIVSGTSPDERLVEAVELPTDVHPFFVAAQYHPEFKSRPERPAPLFREFVAAAFAARGGEAQVDVEGDAHASRRTA</sequence>
<dbReference type="Pfam" id="PF06418">
    <property type="entry name" value="CTP_synth_N"/>
    <property type="match status" value="1"/>
</dbReference>
<evidence type="ECO:0000256" key="9">
    <source>
        <dbReference type="ARBA" id="ARBA00022962"/>
    </source>
</evidence>
<evidence type="ECO:0000256" key="8">
    <source>
        <dbReference type="ARBA" id="ARBA00022842"/>
    </source>
</evidence>
<dbReference type="GO" id="GO:0046872">
    <property type="term" value="F:metal ion binding"/>
    <property type="evidence" value="ECO:0007669"/>
    <property type="project" value="UniProtKB-KW"/>
</dbReference>
<organism evidence="15">
    <name type="scientific">freshwater metagenome</name>
    <dbReference type="NCBI Taxonomy" id="449393"/>
    <lineage>
        <taxon>unclassified sequences</taxon>
        <taxon>metagenomes</taxon>
        <taxon>ecological metagenomes</taxon>
    </lineage>
</organism>
<evidence type="ECO:0000313" key="15">
    <source>
        <dbReference type="EMBL" id="CAB4343414.1"/>
    </source>
</evidence>
<evidence type="ECO:0000256" key="7">
    <source>
        <dbReference type="ARBA" id="ARBA00022840"/>
    </source>
</evidence>
<dbReference type="PROSITE" id="PS51273">
    <property type="entry name" value="GATASE_TYPE_1"/>
    <property type="match status" value="1"/>
</dbReference>
<evidence type="ECO:0000256" key="10">
    <source>
        <dbReference type="ARBA" id="ARBA00022975"/>
    </source>
</evidence>
<evidence type="ECO:0000259" key="13">
    <source>
        <dbReference type="Pfam" id="PF00117"/>
    </source>
</evidence>
<dbReference type="UniPathway" id="UPA00159">
    <property type="reaction ID" value="UER00277"/>
</dbReference>
<dbReference type="AlphaFoldDB" id="A0A6J5ZLC0"/>
<keyword evidence="10" id="KW-0665">Pyrimidine biosynthesis</keyword>
<comment type="catalytic activity">
    <reaction evidence="11">
        <text>UTP + L-glutamine + ATP + H2O = CTP + L-glutamate + ADP + phosphate + 2 H(+)</text>
        <dbReference type="Rhea" id="RHEA:26426"/>
        <dbReference type="ChEBI" id="CHEBI:15377"/>
        <dbReference type="ChEBI" id="CHEBI:15378"/>
        <dbReference type="ChEBI" id="CHEBI:29985"/>
        <dbReference type="ChEBI" id="CHEBI:30616"/>
        <dbReference type="ChEBI" id="CHEBI:37563"/>
        <dbReference type="ChEBI" id="CHEBI:43474"/>
        <dbReference type="ChEBI" id="CHEBI:46398"/>
        <dbReference type="ChEBI" id="CHEBI:58359"/>
        <dbReference type="ChEBI" id="CHEBI:456216"/>
        <dbReference type="EC" id="6.3.4.2"/>
    </reaction>
</comment>
<dbReference type="NCBIfam" id="TIGR00337">
    <property type="entry name" value="PyrG"/>
    <property type="match status" value="1"/>
</dbReference>